<dbReference type="Proteomes" id="UP000593566">
    <property type="component" value="Unassembled WGS sequence"/>
</dbReference>
<evidence type="ECO:0000313" key="3">
    <source>
        <dbReference type="Proteomes" id="UP000593566"/>
    </source>
</evidence>
<accession>A0A8H6CLK7</accession>
<name>A0A8H6CLK7_9LECA</name>
<reference evidence="2 3" key="1">
    <citation type="journal article" date="2020" name="Genomics">
        <title>Complete, high-quality genomes from long-read metagenomic sequencing of two wolf lichen thalli reveals enigmatic genome architecture.</title>
        <authorList>
            <person name="McKenzie S.K."/>
            <person name="Walston R.F."/>
            <person name="Allen J.L."/>
        </authorList>
    </citation>
    <scope>NUCLEOTIDE SEQUENCE [LARGE SCALE GENOMIC DNA]</scope>
    <source>
        <strain evidence="2">WasteWater1</strain>
    </source>
</reference>
<dbReference type="EMBL" id="JACCJB010000007">
    <property type="protein sequence ID" value="KAF6225698.1"/>
    <property type="molecule type" value="Genomic_DNA"/>
</dbReference>
<gene>
    <name evidence="2" type="ORF">HO133_009698</name>
</gene>
<feature type="compositionally biased region" description="Polar residues" evidence="1">
    <location>
        <begin position="48"/>
        <end position="59"/>
    </location>
</feature>
<evidence type="ECO:0000313" key="2">
    <source>
        <dbReference type="EMBL" id="KAF6225698.1"/>
    </source>
</evidence>
<comment type="caution">
    <text evidence="2">The sequence shown here is derived from an EMBL/GenBank/DDBJ whole genome shotgun (WGS) entry which is preliminary data.</text>
</comment>
<keyword evidence="3" id="KW-1185">Reference proteome</keyword>
<dbReference type="GeneID" id="59338093"/>
<sequence length="87" mass="9299">MTTSRFSTVGGTLKTEKLGAGAKSSPAVVPLRQKTKSKNKQIAKGNHGQLSRITPSGKSQGKGYGLNHLHLNGVNEEQDRNVEEEKG</sequence>
<evidence type="ECO:0000256" key="1">
    <source>
        <dbReference type="SAM" id="MobiDB-lite"/>
    </source>
</evidence>
<dbReference type="RefSeq" id="XP_037154407.1">
    <property type="nucleotide sequence ID" value="XM_037300559.1"/>
</dbReference>
<protein>
    <submittedName>
        <fullName evidence="2">Uncharacterized protein</fullName>
    </submittedName>
</protein>
<organism evidence="2 3">
    <name type="scientific">Letharia lupina</name>
    <dbReference type="NCBI Taxonomy" id="560253"/>
    <lineage>
        <taxon>Eukaryota</taxon>
        <taxon>Fungi</taxon>
        <taxon>Dikarya</taxon>
        <taxon>Ascomycota</taxon>
        <taxon>Pezizomycotina</taxon>
        <taxon>Lecanoromycetes</taxon>
        <taxon>OSLEUM clade</taxon>
        <taxon>Lecanoromycetidae</taxon>
        <taxon>Lecanorales</taxon>
        <taxon>Lecanorineae</taxon>
        <taxon>Parmeliaceae</taxon>
        <taxon>Letharia</taxon>
    </lineage>
</organism>
<feature type="compositionally biased region" description="Basic and acidic residues" evidence="1">
    <location>
        <begin position="77"/>
        <end position="87"/>
    </location>
</feature>
<feature type="compositionally biased region" description="Polar residues" evidence="1">
    <location>
        <begin position="1"/>
        <end position="10"/>
    </location>
</feature>
<proteinExistence type="predicted"/>
<dbReference type="AlphaFoldDB" id="A0A8H6CLK7"/>
<feature type="region of interest" description="Disordered" evidence="1">
    <location>
        <begin position="1"/>
        <end position="87"/>
    </location>
</feature>